<dbReference type="AlphaFoldDB" id="C6XJK4"/>
<protein>
    <submittedName>
        <fullName evidence="3">Response regulator receiver protein</fullName>
    </submittedName>
</protein>
<reference evidence="4" key="1">
    <citation type="journal article" date="2011" name="J. Bacteriol.">
        <title>Genome sequences of eight morphologically diverse alphaproteobacteria.</title>
        <authorList>
            <consortium name="US DOE Joint Genome Institute"/>
            <person name="Brown P.J."/>
            <person name="Kysela D.T."/>
            <person name="Buechlein A."/>
            <person name="Hemmerich C."/>
            <person name="Brun Y.V."/>
        </authorList>
    </citation>
    <scope>NUCLEOTIDE SEQUENCE [LARGE SCALE GENOMIC DNA]</scope>
    <source>
        <strain evidence="4">ATCC 49814 / DSM 5838 / IFAM 1418</strain>
    </source>
</reference>
<feature type="domain" description="Response regulatory" evidence="2">
    <location>
        <begin position="15"/>
        <end position="135"/>
    </location>
</feature>
<evidence type="ECO:0000256" key="1">
    <source>
        <dbReference type="PROSITE-ProRule" id="PRU00169"/>
    </source>
</evidence>
<dbReference type="HOGENOM" id="CLU_1882905_0_0_5"/>
<dbReference type="STRING" id="582402.Hbal_1611"/>
<evidence type="ECO:0000313" key="4">
    <source>
        <dbReference type="Proteomes" id="UP000002745"/>
    </source>
</evidence>
<dbReference type="InterPro" id="IPR001789">
    <property type="entry name" value="Sig_transdc_resp-reg_receiver"/>
</dbReference>
<organism evidence="3 4">
    <name type="scientific">Hirschia baltica (strain ATCC 49814 / DSM 5838 / IFAM 1418)</name>
    <dbReference type="NCBI Taxonomy" id="582402"/>
    <lineage>
        <taxon>Bacteria</taxon>
        <taxon>Pseudomonadati</taxon>
        <taxon>Pseudomonadota</taxon>
        <taxon>Alphaproteobacteria</taxon>
        <taxon>Hyphomonadales</taxon>
        <taxon>Hyphomonadaceae</taxon>
        <taxon>Hirschia</taxon>
    </lineage>
</organism>
<feature type="modified residue" description="4-aspartylphosphate" evidence="1">
    <location>
        <position position="67"/>
    </location>
</feature>
<dbReference type="RefSeq" id="WP_015827449.1">
    <property type="nucleotide sequence ID" value="NC_012982.1"/>
</dbReference>
<dbReference type="Proteomes" id="UP000002745">
    <property type="component" value="Chromosome"/>
</dbReference>
<keyword evidence="4" id="KW-1185">Reference proteome</keyword>
<name>C6XJK4_HIRBI</name>
<evidence type="ECO:0000259" key="2">
    <source>
        <dbReference type="PROSITE" id="PS50110"/>
    </source>
</evidence>
<evidence type="ECO:0000313" key="3">
    <source>
        <dbReference type="EMBL" id="ACT59299.1"/>
    </source>
</evidence>
<accession>C6XJK4</accession>
<dbReference type="eggNOG" id="COG0784">
    <property type="taxonomic scope" value="Bacteria"/>
</dbReference>
<dbReference type="Pfam" id="PF00072">
    <property type="entry name" value="Response_reg"/>
    <property type="match status" value="1"/>
</dbReference>
<proteinExistence type="predicted"/>
<dbReference type="EMBL" id="CP001678">
    <property type="protein sequence ID" value="ACT59299.1"/>
    <property type="molecule type" value="Genomic_DNA"/>
</dbReference>
<dbReference type="SUPFAM" id="SSF52172">
    <property type="entry name" value="CheY-like"/>
    <property type="match status" value="1"/>
</dbReference>
<dbReference type="OrthoDB" id="5181538at2"/>
<gene>
    <name evidence="3" type="ordered locus">Hbal_1611</name>
</gene>
<keyword evidence="1" id="KW-0597">Phosphoprotein</keyword>
<dbReference type="KEGG" id="hba:Hbal_1611"/>
<sequence length="135" mass="14989">MVIDNAQKSRARNPSILVVDDHANISKLVEAYIIKAGLSHIRIQHADCLEIACLKIESDTPDLILLDNLLPPHFDFRQSIKELDGAFSGPIILFSSEIPINIGEEDADQRLAAIISKDDISSKNFIETIQQQISI</sequence>
<dbReference type="InterPro" id="IPR011006">
    <property type="entry name" value="CheY-like_superfamily"/>
</dbReference>
<dbReference type="PROSITE" id="PS50110">
    <property type="entry name" value="RESPONSE_REGULATORY"/>
    <property type="match status" value="1"/>
</dbReference>
<dbReference type="Gene3D" id="3.40.50.2300">
    <property type="match status" value="1"/>
</dbReference>
<dbReference type="GO" id="GO:0000160">
    <property type="term" value="P:phosphorelay signal transduction system"/>
    <property type="evidence" value="ECO:0007669"/>
    <property type="project" value="InterPro"/>
</dbReference>